<keyword evidence="3" id="KW-1185">Reference proteome</keyword>
<organism evidence="2 3">
    <name type="scientific">Baia soyae</name>
    <dbReference type="NCBI Taxonomy" id="1544746"/>
    <lineage>
        <taxon>Bacteria</taxon>
        <taxon>Bacillati</taxon>
        <taxon>Bacillota</taxon>
        <taxon>Bacilli</taxon>
        <taxon>Bacillales</taxon>
        <taxon>Thermoactinomycetaceae</taxon>
        <taxon>Baia</taxon>
    </lineage>
</organism>
<comment type="caution">
    <text evidence="2">The sequence shown here is derived from an EMBL/GenBank/DDBJ whole genome shotgun (WGS) entry which is preliminary data.</text>
</comment>
<keyword evidence="1" id="KW-1133">Transmembrane helix</keyword>
<dbReference type="AlphaFoldDB" id="A0A4R2RLX4"/>
<name>A0A4R2RLX4_9BACL</name>
<dbReference type="Proteomes" id="UP000294746">
    <property type="component" value="Unassembled WGS sequence"/>
</dbReference>
<gene>
    <name evidence="2" type="ORF">EDD57_14813</name>
</gene>
<evidence type="ECO:0000313" key="3">
    <source>
        <dbReference type="Proteomes" id="UP000294746"/>
    </source>
</evidence>
<dbReference type="EMBL" id="SLXV01000048">
    <property type="protein sequence ID" value="TCP63649.1"/>
    <property type="molecule type" value="Genomic_DNA"/>
</dbReference>
<reference evidence="2 3" key="1">
    <citation type="submission" date="2019-03" db="EMBL/GenBank/DDBJ databases">
        <title>Genomic Encyclopedia of Type Strains, Phase IV (KMG-IV): sequencing the most valuable type-strain genomes for metagenomic binning, comparative biology and taxonomic classification.</title>
        <authorList>
            <person name="Goeker M."/>
        </authorList>
    </citation>
    <scope>NUCLEOTIDE SEQUENCE [LARGE SCALE GENOMIC DNA]</scope>
    <source>
        <strain evidence="2 3">DSM 46831</strain>
    </source>
</reference>
<feature type="transmembrane region" description="Helical" evidence="1">
    <location>
        <begin position="12"/>
        <end position="36"/>
    </location>
</feature>
<keyword evidence="1" id="KW-0812">Transmembrane</keyword>
<protein>
    <submittedName>
        <fullName evidence="2">Uncharacterized protein</fullName>
    </submittedName>
</protein>
<evidence type="ECO:0000256" key="1">
    <source>
        <dbReference type="SAM" id="Phobius"/>
    </source>
</evidence>
<evidence type="ECO:0000313" key="2">
    <source>
        <dbReference type="EMBL" id="TCP63649.1"/>
    </source>
</evidence>
<proteinExistence type="predicted"/>
<dbReference type="RefSeq" id="WP_165873816.1">
    <property type="nucleotide sequence ID" value="NZ_SLXV01000048.1"/>
</dbReference>
<keyword evidence="1" id="KW-0472">Membrane</keyword>
<sequence length="53" mass="6000">MSFVKTLASKFYRGALFIAFLAFMLLSVMLLFTFLANPEGMIDHVKHTFGIRG</sequence>
<accession>A0A4R2RLX4</accession>